<comment type="caution">
    <text evidence="2">The sequence shown here is derived from an EMBL/GenBank/DDBJ whole genome shotgun (WGS) entry which is preliminary data.</text>
</comment>
<dbReference type="KEGG" id="ota:OT_ostta16g00110"/>
<dbReference type="GeneID" id="34946457"/>
<accession>A0A096P8D6</accession>
<evidence type="ECO:0000313" key="2">
    <source>
        <dbReference type="EMBL" id="CEG00247.1"/>
    </source>
</evidence>
<keyword evidence="3" id="KW-1185">Reference proteome</keyword>
<name>A0A096P8D6_OSTTA</name>
<feature type="region of interest" description="Disordered" evidence="1">
    <location>
        <begin position="1"/>
        <end position="21"/>
    </location>
</feature>
<reference evidence="2 3" key="2">
    <citation type="journal article" date="2014" name="BMC Genomics">
        <title>An improved genome of the model marine alga Ostreococcus tauri unfolds by assessing Illumina de novo assemblies.</title>
        <authorList>
            <person name="Blanc-Mathieu R."/>
            <person name="Verhelst B."/>
            <person name="Derelle E."/>
            <person name="Rombauts S."/>
            <person name="Bouget F.Y."/>
            <person name="Carre I."/>
            <person name="Chateau A."/>
            <person name="Eyre-Walker A."/>
            <person name="Grimsley N."/>
            <person name="Moreau H."/>
            <person name="Piegu B."/>
            <person name="Rivals E."/>
            <person name="Schackwitz W."/>
            <person name="Van de Peer Y."/>
            <person name="Piganeau G."/>
        </authorList>
    </citation>
    <scope>NUCLEOTIDE SEQUENCE [LARGE SCALE GENOMIC DNA]</scope>
    <source>
        <strain evidence="3">OTTH 0595 / CCAP 157/2 / RCC745</strain>
    </source>
</reference>
<proteinExistence type="predicted"/>
<dbReference type="RefSeq" id="XP_022840277.1">
    <property type="nucleotide sequence ID" value="XM_022984969.1"/>
</dbReference>
<protein>
    <submittedName>
        <fullName evidence="2">Unnamed product</fullName>
    </submittedName>
</protein>
<dbReference type="Proteomes" id="UP000009170">
    <property type="component" value="Unassembled WGS sequence"/>
</dbReference>
<dbReference type="AlphaFoldDB" id="A0A096P8D6"/>
<gene>
    <name evidence="2" type="ORF">OT_ostta16g00110</name>
</gene>
<evidence type="ECO:0000313" key="3">
    <source>
        <dbReference type="Proteomes" id="UP000009170"/>
    </source>
</evidence>
<reference evidence="3" key="1">
    <citation type="journal article" date="2006" name="Proc. Natl. Acad. Sci. U.S.A.">
        <title>Genome analysis of the smallest free-living eukaryote Ostreococcus tauri unveils many unique features.</title>
        <authorList>
            <person name="Derelle E."/>
            <person name="Ferraz C."/>
            <person name="Rombauts S."/>
            <person name="Rouze P."/>
            <person name="Worden A.Z."/>
            <person name="Robbens S."/>
            <person name="Partensky F."/>
            <person name="Degroeve S."/>
            <person name="Echeynie S."/>
            <person name="Cooke R."/>
            <person name="Saeys Y."/>
            <person name="Wuyts J."/>
            <person name="Jabbari K."/>
            <person name="Bowler C."/>
            <person name="Panaud O."/>
            <person name="Piegu B."/>
            <person name="Ball S.G."/>
            <person name="Ral J.-P."/>
            <person name="Bouget F.-Y."/>
            <person name="Piganeau G."/>
            <person name="De Baets B."/>
            <person name="Picard A."/>
            <person name="Delseny M."/>
            <person name="Demaille J."/>
            <person name="Van de Peer Y."/>
            <person name="Moreau H."/>
        </authorList>
    </citation>
    <scope>NUCLEOTIDE SEQUENCE [LARGE SCALE GENOMIC DNA]</scope>
    <source>
        <strain evidence="3">OTTH 0595 / CCAP 157/2 / RCC745</strain>
    </source>
</reference>
<evidence type="ECO:0000256" key="1">
    <source>
        <dbReference type="SAM" id="MobiDB-lite"/>
    </source>
</evidence>
<organism evidence="2 3">
    <name type="scientific">Ostreococcus tauri</name>
    <name type="common">Marine green alga</name>
    <dbReference type="NCBI Taxonomy" id="70448"/>
    <lineage>
        <taxon>Eukaryota</taxon>
        <taxon>Viridiplantae</taxon>
        <taxon>Chlorophyta</taxon>
        <taxon>Mamiellophyceae</taxon>
        <taxon>Mamiellales</taxon>
        <taxon>Bathycoccaceae</taxon>
        <taxon>Ostreococcus</taxon>
    </lineage>
</organism>
<dbReference type="EMBL" id="CAID01000016">
    <property type="protein sequence ID" value="CEG00247.1"/>
    <property type="molecule type" value="Genomic_DNA"/>
</dbReference>
<dbReference type="InParanoid" id="A0A096P8D6"/>
<sequence>MPQRVSRPVQELDSFPSSSGQSVVLWCTKT</sequence>